<protein>
    <submittedName>
        <fullName evidence="3">Nucleic-acid-binding protein from transposon X-element</fullName>
    </submittedName>
</protein>
<dbReference type="EMBL" id="BMAU01021216">
    <property type="protein sequence ID" value="GFY00096.1"/>
    <property type="molecule type" value="Genomic_DNA"/>
</dbReference>
<feature type="region of interest" description="Disordered" evidence="1">
    <location>
        <begin position="137"/>
        <end position="158"/>
    </location>
</feature>
<evidence type="ECO:0000313" key="4">
    <source>
        <dbReference type="Proteomes" id="UP000887159"/>
    </source>
</evidence>
<dbReference type="InterPro" id="IPR006579">
    <property type="entry name" value="Pre_C2HC_dom"/>
</dbReference>
<keyword evidence="4" id="KW-1185">Reference proteome</keyword>
<accession>A0A8X6S122</accession>
<evidence type="ECO:0000259" key="2">
    <source>
        <dbReference type="Pfam" id="PF07530"/>
    </source>
</evidence>
<feature type="region of interest" description="Disordered" evidence="1">
    <location>
        <begin position="360"/>
        <end position="404"/>
    </location>
</feature>
<dbReference type="AlphaFoldDB" id="A0A8X6S122"/>
<dbReference type="Pfam" id="PF07530">
    <property type="entry name" value="PRE_C2HC"/>
    <property type="match status" value="1"/>
</dbReference>
<dbReference type="Proteomes" id="UP000887159">
    <property type="component" value="Unassembled WGS sequence"/>
</dbReference>
<reference evidence="3" key="1">
    <citation type="submission" date="2020-08" db="EMBL/GenBank/DDBJ databases">
        <title>Multicomponent nature underlies the extraordinary mechanical properties of spider dragline silk.</title>
        <authorList>
            <person name="Kono N."/>
            <person name="Nakamura H."/>
            <person name="Mori M."/>
            <person name="Yoshida Y."/>
            <person name="Ohtoshi R."/>
            <person name="Malay A.D."/>
            <person name="Moran D.A.P."/>
            <person name="Tomita M."/>
            <person name="Numata K."/>
            <person name="Arakawa K."/>
        </authorList>
    </citation>
    <scope>NUCLEOTIDE SEQUENCE</scope>
</reference>
<name>A0A8X6S122_TRICX</name>
<proteinExistence type="predicted"/>
<gene>
    <name evidence="3" type="primary">ORF1_55</name>
    <name evidence="3" type="ORF">TNCV_1341941</name>
</gene>
<comment type="caution">
    <text evidence="3">The sequence shown here is derived from an EMBL/GenBank/DDBJ whole genome shotgun (WGS) entry which is preliminary data.</text>
</comment>
<evidence type="ECO:0000313" key="3">
    <source>
        <dbReference type="EMBL" id="GFY00096.1"/>
    </source>
</evidence>
<evidence type="ECO:0000256" key="1">
    <source>
        <dbReference type="SAM" id="MobiDB-lite"/>
    </source>
</evidence>
<organism evidence="3 4">
    <name type="scientific">Trichonephila clavipes</name>
    <name type="common">Golden silk orbweaver</name>
    <name type="synonym">Nephila clavipes</name>
    <dbReference type="NCBI Taxonomy" id="2585209"/>
    <lineage>
        <taxon>Eukaryota</taxon>
        <taxon>Metazoa</taxon>
        <taxon>Ecdysozoa</taxon>
        <taxon>Arthropoda</taxon>
        <taxon>Chelicerata</taxon>
        <taxon>Arachnida</taxon>
        <taxon>Araneae</taxon>
        <taxon>Araneomorphae</taxon>
        <taxon>Entelegynae</taxon>
        <taxon>Araneoidea</taxon>
        <taxon>Nephilidae</taxon>
        <taxon>Trichonephila</taxon>
    </lineage>
</organism>
<sequence length="456" mass="52248">MGSKDRLLEFENSVLHKRNDPMETDQTPPNAEDLKACSRILDVFEYQLIKKTRLTYNQQILFTMDNGLVRKNQESYDLIEKENGKLMEEIQDLEGELTLIGTCSIKNCQHHSILNPSKLIQKVNDSSKQLELEYRKSNAKHCNGNPSPNPPKKKNRLDGFTAPTKVVKKQKVLQNYSFGAAAPVTTTNKYQTLSGNDALPTQDNTAMPVAPQNPPIHLKFEENYNLIMQEINRKYPKTNSKLSGEYLFIFASTPDERKEIISFLKERGEQFFALHPQDSKPPKIVIKGLPISTDIDDIKKDLSERGFLVNNVAQLTKLKSKFKLPIFMVELQKSPDSPDIFKLDKCCYLTVKIDTFNRRPGPTQYMSQLQPPDGTTNRKVRVGRFRGRDNSSPPKKRNQDVIENDDSGTFGFMDAIIELKKFFAEHPSLIEVGKQLRNAQPREKVDVFYRHIANQR</sequence>
<feature type="compositionally biased region" description="Polar residues" evidence="1">
    <location>
        <begin position="364"/>
        <end position="377"/>
    </location>
</feature>
<feature type="domain" description="Pre-C2HC" evidence="2">
    <location>
        <begin position="298"/>
        <end position="359"/>
    </location>
</feature>